<dbReference type="Proteomes" id="UP000635477">
    <property type="component" value="Unassembled WGS sequence"/>
</dbReference>
<accession>A0A8H4UQT3</accession>
<keyword evidence="1" id="KW-1133">Transmembrane helix</keyword>
<comment type="caution">
    <text evidence="2">The sequence shown here is derived from an EMBL/GenBank/DDBJ whole genome shotgun (WGS) entry which is preliminary data.</text>
</comment>
<keyword evidence="1" id="KW-0472">Membrane</keyword>
<dbReference type="EMBL" id="JABEYC010000148">
    <property type="protein sequence ID" value="KAF4981853.1"/>
    <property type="molecule type" value="Genomic_DNA"/>
</dbReference>
<evidence type="ECO:0008006" key="4">
    <source>
        <dbReference type="Google" id="ProtNLM"/>
    </source>
</evidence>
<feature type="transmembrane region" description="Helical" evidence="1">
    <location>
        <begin position="112"/>
        <end position="136"/>
    </location>
</feature>
<evidence type="ECO:0000313" key="2">
    <source>
        <dbReference type="EMBL" id="KAF4981853.1"/>
    </source>
</evidence>
<gene>
    <name evidence="2" type="ORF">FZEAL_2432</name>
</gene>
<reference evidence="2" key="1">
    <citation type="journal article" date="2020" name="BMC Genomics">
        <title>Correction to: Identification and distribution of gene clusters required for synthesis of sphingolipid metabolism inhibitors in diverse species of the filamentous fungus Fusarium.</title>
        <authorList>
            <person name="Kim H.S."/>
            <person name="Lohmar J.M."/>
            <person name="Busman M."/>
            <person name="Brown D.W."/>
            <person name="Naumann T.A."/>
            <person name="Divon H.H."/>
            <person name="Lysoe E."/>
            <person name="Uhlig S."/>
            <person name="Proctor R.H."/>
        </authorList>
    </citation>
    <scope>NUCLEOTIDE SEQUENCE</scope>
    <source>
        <strain evidence="2">NRRL 22465</strain>
    </source>
</reference>
<evidence type="ECO:0000256" key="1">
    <source>
        <dbReference type="SAM" id="Phobius"/>
    </source>
</evidence>
<keyword evidence="1" id="KW-0812">Transmembrane</keyword>
<dbReference type="OrthoDB" id="3930290at2759"/>
<evidence type="ECO:0000313" key="3">
    <source>
        <dbReference type="Proteomes" id="UP000635477"/>
    </source>
</evidence>
<feature type="transmembrane region" description="Helical" evidence="1">
    <location>
        <begin position="51"/>
        <end position="71"/>
    </location>
</feature>
<protein>
    <recommendedName>
        <fullName evidence="4">MARVEL domain-containing protein</fullName>
    </recommendedName>
</protein>
<reference evidence="2" key="2">
    <citation type="submission" date="2020-05" db="EMBL/GenBank/DDBJ databases">
        <authorList>
            <person name="Kim H.-S."/>
            <person name="Proctor R.H."/>
            <person name="Brown D.W."/>
        </authorList>
    </citation>
    <scope>NUCLEOTIDE SEQUENCE</scope>
    <source>
        <strain evidence="2">NRRL 22465</strain>
    </source>
</reference>
<feature type="transmembrane region" description="Helical" evidence="1">
    <location>
        <begin position="180"/>
        <end position="204"/>
    </location>
</feature>
<keyword evidence="3" id="KW-1185">Reference proteome</keyword>
<feature type="transmembrane region" description="Helical" evidence="1">
    <location>
        <begin position="83"/>
        <end position="106"/>
    </location>
</feature>
<organism evidence="2 3">
    <name type="scientific">Fusarium zealandicum</name>
    <dbReference type="NCBI Taxonomy" id="1053134"/>
    <lineage>
        <taxon>Eukaryota</taxon>
        <taxon>Fungi</taxon>
        <taxon>Dikarya</taxon>
        <taxon>Ascomycota</taxon>
        <taxon>Pezizomycotina</taxon>
        <taxon>Sordariomycetes</taxon>
        <taxon>Hypocreomycetidae</taxon>
        <taxon>Hypocreales</taxon>
        <taxon>Nectriaceae</taxon>
        <taxon>Fusarium</taxon>
        <taxon>Fusarium staphyleae species complex</taxon>
    </lineage>
</organism>
<name>A0A8H4UQT3_9HYPO</name>
<sequence>MVAKSTTTGLTGTTGWTGTTGFTRSSFMTSDQEAPSSHVRTYNWPPYQLNFWIFVILLASTSIIGVFATFIQIQNQLLLGIPWYFPYFIVVGCLSIVFILIIFWLIAQRRLLPAIVMIGAFMFFVMWLVGLVVVAIQLFGPSGSIQSVCDVQVFGRNPTGQSERTMAWLQQRSICQSWQLVFAMSLTGTLFFVWVMVMAFQVFVNS</sequence>
<proteinExistence type="predicted"/>
<dbReference type="AlphaFoldDB" id="A0A8H4UQT3"/>